<feature type="domain" description="C2H2-type" evidence="12">
    <location>
        <begin position="586"/>
        <end position="613"/>
    </location>
</feature>
<evidence type="ECO:0000256" key="10">
    <source>
        <dbReference type="PROSITE-ProRule" id="PRU00042"/>
    </source>
</evidence>
<dbReference type="InterPro" id="IPR046341">
    <property type="entry name" value="SET_dom_sf"/>
</dbReference>
<keyword evidence="6" id="KW-0805">Transcription regulation</keyword>
<dbReference type="FunFam" id="3.30.160.60:FF:000112">
    <property type="entry name" value="Mds1 and evi1 complex locus protein"/>
    <property type="match status" value="1"/>
</dbReference>
<dbReference type="Gene3D" id="2.170.270.10">
    <property type="entry name" value="SET domain"/>
    <property type="match status" value="1"/>
</dbReference>
<feature type="domain" description="C2H2-type" evidence="12">
    <location>
        <begin position="614"/>
        <end position="642"/>
    </location>
</feature>
<dbReference type="Proteomes" id="UP001381693">
    <property type="component" value="Unassembled WGS sequence"/>
</dbReference>
<evidence type="ECO:0000256" key="2">
    <source>
        <dbReference type="ARBA" id="ARBA00022723"/>
    </source>
</evidence>
<keyword evidence="5" id="KW-0862">Zinc</keyword>
<keyword evidence="3" id="KW-0677">Repeat</keyword>
<comment type="subcellular location">
    <subcellularLocation>
        <location evidence="1">Nucleus</location>
    </subcellularLocation>
</comment>
<dbReference type="FunFam" id="3.30.160.60:FF:000150">
    <property type="entry name" value="Mds1 and evi1 complex locus protein"/>
    <property type="match status" value="1"/>
</dbReference>
<feature type="compositionally biased region" description="Polar residues" evidence="11">
    <location>
        <begin position="292"/>
        <end position="309"/>
    </location>
</feature>
<feature type="region of interest" description="Disordered" evidence="11">
    <location>
        <begin position="198"/>
        <end position="254"/>
    </location>
</feature>
<dbReference type="PROSITE" id="PS00028">
    <property type="entry name" value="ZINC_FINGER_C2H2_1"/>
    <property type="match status" value="8"/>
</dbReference>
<name>A0AAN8XC88_HALRR</name>
<keyword evidence="14" id="KW-1185">Reference proteome</keyword>
<evidence type="ECO:0000313" key="13">
    <source>
        <dbReference type="EMBL" id="KAK7077758.1"/>
    </source>
</evidence>
<feature type="domain" description="C2H2-type" evidence="12">
    <location>
        <begin position="671"/>
        <end position="698"/>
    </location>
</feature>
<keyword evidence="8" id="KW-0804">Transcription</keyword>
<evidence type="ECO:0000256" key="11">
    <source>
        <dbReference type="SAM" id="MobiDB-lite"/>
    </source>
</evidence>
<evidence type="ECO:0000256" key="6">
    <source>
        <dbReference type="ARBA" id="ARBA00023015"/>
    </source>
</evidence>
<evidence type="ECO:0000259" key="12">
    <source>
        <dbReference type="PROSITE" id="PS50157"/>
    </source>
</evidence>
<dbReference type="EMBL" id="JAXCGZ010008307">
    <property type="protein sequence ID" value="KAK7077758.1"/>
    <property type="molecule type" value="Genomic_DNA"/>
</dbReference>
<organism evidence="13 14">
    <name type="scientific">Halocaridina rubra</name>
    <name type="common">Hawaiian red shrimp</name>
    <dbReference type="NCBI Taxonomy" id="373956"/>
    <lineage>
        <taxon>Eukaryota</taxon>
        <taxon>Metazoa</taxon>
        <taxon>Ecdysozoa</taxon>
        <taxon>Arthropoda</taxon>
        <taxon>Crustacea</taxon>
        <taxon>Multicrustacea</taxon>
        <taxon>Malacostraca</taxon>
        <taxon>Eumalacostraca</taxon>
        <taxon>Eucarida</taxon>
        <taxon>Decapoda</taxon>
        <taxon>Pleocyemata</taxon>
        <taxon>Caridea</taxon>
        <taxon>Atyoidea</taxon>
        <taxon>Atyidae</taxon>
        <taxon>Halocaridina</taxon>
    </lineage>
</organism>
<evidence type="ECO:0000256" key="5">
    <source>
        <dbReference type="ARBA" id="ARBA00022833"/>
    </source>
</evidence>
<keyword evidence="7" id="KW-0238">DNA-binding</keyword>
<protein>
    <recommendedName>
        <fullName evidence="12">C2H2-type domain-containing protein</fullName>
    </recommendedName>
</protein>
<feature type="compositionally biased region" description="Basic and acidic residues" evidence="11">
    <location>
        <begin position="10"/>
        <end position="23"/>
    </location>
</feature>
<feature type="compositionally biased region" description="Polar residues" evidence="11">
    <location>
        <begin position="198"/>
        <end position="214"/>
    </location>
</feature>
<proteinExistence type="predicted"/>
<evidence type="ECO:0000256" key="7">
    <source>
        <dbReference type="ARBA" id="ARBA00023125"/>
    </source>
</evidence>
<feature type="compositionally biased region" description="Polar residues" evidence="11">
    <location>
        <begin position="60"/>
        <end position="69"/>
    </location>
</feature>
<feature type="domain" description="C2H2-type" evidence="12">
    <location>
        <begin position="1169"/>
        <end position="1196"/>
    </location>
</feature>
<dbReference type="Gene3D" id="3.30.160.60">
    <property type="entry name" value="Classic Zinc Finger"/>
    <property type="match status" value="6"/>
</dbReference>
<dbReference type="GO" id="GO:0008757">
    <property type="term" value="F:S-adenosylmethionine-dependent methyltransferase activity"/>
    <property type="evidence" value="ECO:0007669"/>
    <property type="project" value="UniProtKB-ARBA"/>
</dbReference>
<dbReference type="FunFam" id="3.30.160.60:FF:000159">
    <property type="entry name" value="Mds1 and evi1 complex locus protein"/>
    <property type="match status" value="1"/>
</dbReference>
<feature type="region of interest" description="Disordered" evidence="11">
    <location>
        <begin position="279"/>
        <end position="309"/>
    </location>
</feature>
<feature type="region of interest" description="Disordered" evidence="11">
    <location>
        <begin position="1"/>
        <end position="74"/>
    </location>
</feature>
<dbReference type="GO" id="GO:0008270">
    <property type="term" value="F:zinc ion binding"/>
    <property type="evidence" value="ECO:0007669"/>
    <property type="project" value="UniProtKB-KW"/>
</dbReference>
<feature type="region of interest" description="Disordered" evidence="11">
    <location>
        <begin position="944"/>
        <end position="1000"/>
    </location>
</feature>
<feature type="compositionally biased region" description="Basic and acidic residues" evidence="11">
    <location>
        <begin position="889"/>
        <end position="915"/>
    </location>
</feature>
<gene>
    <name evidence="13" type="ORF">SK128_003757</name>
</gene>
<feature type="compositionally biased region" description="Pro residues" evidence="11">
    <location>
        <begin position="854"/>
        <end position="867"/>
    </location>
</feature>
<feature type="domain" description="C2H2-type" evidence="12">
    <location>
        <begin position="700"/>
        <end position="728"/>
    </location>
</feature>
<dbReference type="InterPro" id="IPR013087">
    <property type="entry name" value="Znf_C2H2_type"/>
</dbReference>
<evidence type="ECO:0000256" key="1">
    <source>
        <dbReference type="ARBA" id="ARBA00004123"/>
    </source>
</evidence>
<dbReference type="SUPFAM" id="SSF57667">
    <property type="entry name" value="beta-beta-alpha zinc fingers"/>
    <property type="match status" value="6"/>
</dbReference>
<dbReference type="GO" id="GO:0008276">
    <property type="term" value="F:protein methyltransferase activity"/>
    <property type="evidence" value="ECO:0007669"/>
    <property type="project" value="UniProtKB-ARBA"/>
</dbReference>
<feature type="compositionally biased region" description="Polar residues" evidence="11">
    <location>
        <begin position="990"/>
        <end position="1000"/>
    </location>
</feature>
<dbReference type="GO" id="GO:0003677">
    <property type="term" value="F:DNA binding"/>
    <property type="evidence" value="ECO:0007669"/>
    <property type="project" value="UniProtKB-KW"/>
</dbReference>
<keyword evidence="4 10" id="KW-0863">Zinc-finger</keyword>
<evidence type="ECO:0000256" key="9">
    <source>
        <dbReference type="ARBA" id="ARBA00023242"/>
    </source>
</evidence>
<sequence length="1275" mass="143164">MNESVYSSRAGEEVSNHTFRDLCELSDAENSEVDSLSPRESIRDSSNDPPKESLKEPIGNSLQEPSTASLREGSDDLRKDALKELHRRESVLDSLNVSLYSHSEESLKDILQDNVKDPNKESYKNGIQKSFGNSLHDFHRESLRNSIWQSFSDPFKESLKNIVSEPLKDSYKEHFKNVFQDSIRDSLAFPNMPIMPTFPSSSDTLDVNMNTSRPSPEVSDSNERFSNSSKHSPKLYEADSQLLNKPRSPDLTSGAERHLITSTASSELSHSADRFINTSKSSSEHLEASKQPVDTSMTSSKPIETSNQLMNTSRMASELQRTVNQSMNISRPSPEHTEEVNHFIGSSRHSLEVTESFECITNTSRSASEVTDTSDQCNSTARPISELTEAADRFITQQLSMVPLELEVRPSSTGLGIGIWSKQGIPRGMRYGPFLGKWTENVKDPSLAWEVISERSSIRGWLDAGEMGNWLRLVRVATNYSFGNLRHQLLAGQIFYETLREIGPGEELLLVRKSVIDLDAAFILDDPSQAESPQARSEHTGDDGDDEDENDELARHQCLQCDKNFGDYDELDDHLITAHGFTAGQFRCEYCHRAFAWRPNLFQHKTVHGEYKRYPCENCPRVFTDPIVLQKHIRNQHAGARSHACRECGKTFATSSGLKQHTHIHSSVKPFQCEVCFKAYTQFSNLCRHKRMHADCRLQIKCTKCGQAFSTVTSLAKHKRFCDTAPTLGLPPGHHGIGDSKLSPHSGLSMNTISSSSNPFMMHPRPPFPLLPPSLLSGYPVFPSLPSLVGGPQHPLLTSSLLLPFQNTSTPDRHPLILKEEKELNGNNSVIRRSPRPHSTESLSVPVSQSHSPDPSPQSSSPPPPTPSRHSDEASPVRREPTARVTEYLQEHEGNADSTEERSEEGAKRVRVQGEKREQPLDLTLRRLEGENEFLLARLGLAQQNSKSEKLQPEVKTEGKGIPETKPRPDHPFLRISDLLKDSPPASVTPAPTQSSKFLDTQNKLPLAYPRPMHPAALLDMYRSLDRNLDRSPLFPGCSLQGSRYPLLFPYFPPTSLSGMGLGMNRSSGIDMMKPHASNSGRSFGESGRPYGEISRPYDLMASQMPRPKDRYSCKFCGKVFPRSANLTRHLRTHTGEQPYRCNYCERSFSISSNLQRHVRNIHNKEKPFKCPLCDRCFGQQTNLDRHLKKHEIDGPNPPDSPEAPDSSTLSMDTPTNFFSDEIRSFVDKVTDSITEEVLVRNRAIKEEDEEKPVEISMGNNNSSTEYLVKRLRVE</sequence>
<dbReference type="InterPro" id="IPR036236">
    <property type="entry name" value="Znf_C2H2_sf"/>
</dbReference>
<dbReference type="PANTHER" id="PTHR16515">
    <property type="entry name" value="PR DOMAIN ZINC FINGER PROTEIN"/>
    <property type="match status" value="1"/>
</dbReference>
<keyword evidence="2" id="KW-0479">Metal-binding</keyword>
<feature type="compositionally biased region" description="Basic and acidic residues" evidence="11">
    <location>
        <begin position="947"/>
        <end position="981"/>
    </location>
</feature>
<feature type="region of interest" description="Disordered" evidence="11">
    <location>
        <begin position="1190"/>
        <end position="1214"/>
    </location>
</feature>
<evidence type="ECO:0000256" key="8">
    <source>
        <dbReference type="ARBA" id="ARBA00023163"/>
    </source>
</evidence>
<feature type="domain" description="C2H2-type" evidence="12">
    <location>
        <begin position="1112"/>
        <end position="1139"/>
    </location>
</feature>
<dbReference type="FunFam" id="3.30.160.60:FF:000653">
    <property type="entry name" value="Zinc finger protein Pegasus"/>
    <property type="match status" value="1"/>
</dbReference>
<dbReference type="AlphaFoldDB" id="A0AAN8XC88"/>
<keyword evidence="9" id="KW-0539">Nucleus</keyword>
<comment type="caution">
    <text evidence="13">The sequence shown here is derived from an EMBL/GenBank/DDBJ whole genome shotgun (WGS) entry which is preliminary data.</text>
</comment>
<dbReference type="PROSITE" id="PS50157">
    <property type="entry name" value="ZINC_FINGER_C2H2_2"/>
    <property type="match status" value="8"/>
</dbReference>
<dbReference type="Pfam" id="PF00096">
    <property type="entry name" value="zf-C2H2"/>
    <property type="match status" value="6"/>
</dbReference>
<dbReference type="GO" id="GO:0005634">
    <property type="term" value="C:nucleus"/>
    <property type="evidence" value="ECO:0007669"/>
    <property type="project" value="UniProtKB-SubCell"/>
</dbReference>
<reference evidence="13 14" key="1">
    <citation type="submission" date="2023-11" db="EMBL/GenBank/DDBJ databases">
        <title>Halocaridina rubra genome assembly.</title>
        <authorList>
            <person name="Smith C."/>
        </authorList>
    </citation>
    <scope>NUCLEOTIDE SEQUENCE [LARGE SCALE GENOMIC DNA]</scope>
    <source>
        <strain evidence="13">EP-1</strain>
        <tissue evidence="13">Whole</tissue>
    </source>
</reference>
<feature type="domain" description="C2H2-type" evidence="12">
    <location>
        <begin position="643"/>
        <end position="670"/>
    </location>
</feature>
<evidence type="ECO:0000256" key="4">
    <source>
        <dbReference type="ARBA" id="ARBA00022771"/>
    </source>
</evidence>
<dbReference type="PANTHER" id="PTHR16515:SF49">
    <property type="entry name" value="GASTRULA ZINC FINGER PROTEIN XLCGF49.1-LIKE-RELATED"/>
    <property type="match status" value="1"/>
</dbReference>
<feature type="compositionally biased region" description="Low complexity" evidence="11">
    <location>
        <begin position="844"/>
        <end position="853"/>
    </location>
</feature>
<dbReference type="InterPro" id="IPR050331">
    <property type="entry name" value="Zinc_finger"/>
</dbReference>
<feature type="domain" description="C2H2-type" evidence="12">
    <location>
        <begin position="1140"/>
        <end position="1168"/>
    </location>
</feature>
<evidence type="ECO:0000256" key="3">
    <source>
        <dbReference type="ARBA" id="ARBA00022737"/>
    </source>
</evidence>
<dbReference type="GO" id="GO:0006355">
    <property type="term" value="P:regulation of DNA-templated transcription"/>
    <property type="evidence" value="ECO:0007669"/>
    <property type="project" value="UniProtKB-ARBA"/>
</dbReference>
<dbReference type="SMART" id="SM00355">
    <property type="entry name" value="ZnF_C2H2"/>
    <property type="match status" value="9"/>
</dbReference>
<dbReference type="Pfam" id="PF21549">
    <property type="entry name" value="PRDM2_PR"/>
    <property type="match status" value="1"/>
</dbReference>
<feature type="region of interest" description="Disordered" evidence="11">
    <location>
        <begin position="528"/>
        <end position="551"/>
    </location>
</feature>
<evidence type="ECO:0000313" key="14">
    <source>
        <dbReference type="Proteomes" id="UP001381693"/>
    </source>
</evidence>
<feature type="compositionally biased region" description="Basic and acidic residues" evidence="11">
    <location>
        <begin position="40"/>
        <end position="55"/>
    </location>
</feature>
<accession>A0AAN8XC88</accession>
<dbReference type="GO" id="GO:0008170">
    <property type="term" value="F:N-methyltransferase activity"/>
    <property type="evidence" value="ECO:0007669"/>
    <property type="project" value="UniProtKB-ARBA"/>
</dbReference>
<dbReference type="InterPro" id="IPR001214">
    <property type="entry name" value="SET_dom"/>
</dbReference>
<dbReference type="FunFam" id="3.30.160.60:FF:000126">
    <property type="entry name" value="Mds1 and evi1 complex locus protein"/>
    <property type="match status" value="1"/>
</dbReference>
<feature type="compositionally biased region" description="Basic and acidic residues" evidence="11">
    <location>
        <begin position="869"/>
        <end position="882"/>
    </location>
</feature>
<feature type="region of interest" description="Disordered" evidence="11">
    <location>
        <begin position="818"/>
        <end position="915"/>
    </location>
</feature>